<accession>A0A8X6G9P6</accession>
<dbReference type="GO" id="GO:0016020">
    <property type="term" value="C:membrane"/>
    <property type="evidence" value="ECO:0007669"/>
    <property type="project" value="InterPro"/>
</dbReference>
<dbReference type="Proteomes" id="UP000887116">
    <property type="component" value="Unassembled WGS sequence"/>
</dbReference>
<proteinExistence type="predicted"/>
<dbReference type="GO" id="GO:0005230">
    <property type="term" value="F:extracellular ligand-gated monoatomic ion channel activity"/>
    <property type="evidence" value="ECO:0007669"/>
    <property type="project" value="InterPro"/>
</dbReference>
<evidence type="ECO:0000259" key="1">
    <source>
        <dbReference type="Pfam" id="PF02931"/>
    </source>
</evidence>
<sequence>MQTSDDSLFPRSNFRANIFPDGKVFWIPAFTIKNRCPRLKKQETSYYVCSIRIGSWTYSVNLMDIQLINEFVPLNNFQDTNPKWILINAMTNRESKHYPCCVEDYRLINLNITLRRRLPHE</sequence>
<evidence type="ECO:0000313" key="2">
    <source>
        <dbReference type="EMBL" id="GFQ97439.1"/>
    </source>
</evidence>
<keyword evidence="2" id="KW-0675">Receptor</keyword>
<dbReference type="InterPro" id="IPR036734">
    <property type="entry name" value="Neur_chan_lig-bd_sf"/>
</dbReference>
<reference evidence="2" key="1">
    <citation type="submission" date="2020-07" db="EMBL/GenBank/DDBJ databases">
        <title>Multicomponent nature underlies the extraordinary mechanical properties of spider dragline silk.</title>
        <authorList>
            <person name="Kono N."/>
            <person name="Nakamura H."/>
            <person name="Mori M."/>
            <person name="Yoshida Y."/>
            <person name="Ohtoshi R."/>
            <person name="Malay A.D."/>
            <person name="Moran D.A.P."/>
            <person name="Tomita M."/>
            <person name="Numata K."/>
            <person name="Arakawa K."/>
        </authorList>
    </citation>
    <scope>NUCLEOTIDE SEQUENCE</scope>
</reference>
<feature type="domain" description="Neurotransmitter-gated ion-channel ligand-binding" evidence="1">
    <location>
        <begin position="12"/>
        <end position="117"/>
    </location>
</feature>
<comment type="caution">
    <text evidence="2">The sequence shown here is derived from an EMBL/GenBank/DDBJ whole genome shotgun (WGS) entry which is preliminary data.</text>
</comment>
<dbReference type="Pfam" id="PF02931">
    <property type="entry name" value="Neur_chan_LBD"/>
    <property type="match status" value="1"/>
</dbReference>
<gene>
    <name evidence="2" type="primary">nAChRalpha2_0</name>
    <name evidence="2" type="ORF">TNCT_100991</name>
</gene>
<dbReference type="SUPFAM" id="SSF63712">
    <property type="entry name" value="Nicotinic receptor ligand binding domain-like"/>
    <property type="match status" value="1"/>
</dbReference>
<organism evidence="2 3">
    <name type="scientific">Trichonephila clavata</name>
    <name type="common">Joro spider</name>
    <name type="synonym">Nephila clavata</name>
    <dbReference type="NCBI Taxonomy" id="2740835"/>
    <lineage>
        <taxon>Eukaryota</taxon>
        <taxon>Metazoa</taxon>
        <taxon>Ecdysozoa</taxon>
        <taxon>Arthropoda</taxon>
        <taxon>Chelicerata</taxon>
        <taxon>Arachnida</taxon>
        <taxon>Araneae</taxon>
        <taxon>Araneomorphae</taxon>
        <taxon>Entelegynae</taxon>
        <taxon>Araneoidea</taxon>
        <taxon>Nephilidae</taxon>
        <taxon>Trichonephila</taxon>
    </lineage>
</organism>
<dbReference type="AlphaFoldDB" id="A0A8X6G9P6"/>
<name>A0A8X6G9P6_TRICU</name>
<dbReference type="EMBL" id="BMAO01024751">
    <property type="protein sequence ID" value="GFQ97439.1"/>
    <property type="molecule type" value="Genomic_DNA"/>
</dbReference>
<dbReference type="Gene3D" id="2.70.170.10">
    <property type="entry name" value="Neurotransmitter-gated ion-channel ligand-binding domain"/>
    <property type="match status" value="1"/>
</dbReference>
<keyword evidence="3" id="KW-1185">Reference proteome</keyword>
<dbReference type="InterPro" id="IPR006202">
    <property type="entry name" value="Neur_chan_lig-bd"/>
</dbReference>
<dbReference type="OrthoDB" id="6415331at2759"/>
<evidence type="ECO:0000313" key="3">
    <source>
        <dbReference type="Proteomes" id="UP000887116"/>
    </source>
</evidence>
<protein>
    <submittedName>
        <fullName evidence="2">Acetylcholine receptor subunit alpha-like 2</fullName>
    </submittedName>
</protein>